<reference evidence="2 3" key="1">
    <citation type="submission" date="2018-12" db="EMBL/GenBank/DDBJ databases">
        <authorList>
            <consortium name="Pathogen Informatics"/>
        </authorList>
    </citation>
    <scope>NUCLEOTIDE SEQUENCE [LARGE SCALE GENOMIC DNA]</scope>
    <source>
        <strain evidence="2 3">NCTC13071</strain>
    </source>
</reference>
<name>A0A3S4T0N3_9BACT</name>
<sequence>MKLKSKLFCLSFLLLLVSCQQQKEPQHVLKSAYYWSTEWRNEPRVMQQVKTLDKLYLRYFDVIMNGEHTVVPNATLQFAAEMPDKIEVVPVVFIVNDAMKTMNNTADLAQKVLRRVFQISETNNIRNIKELQIDCDWTLSTRRNYYAFLTQLHHLAAEKHIALSTTIRLHQLSQHVPPVDKGVLMMYNTGDFTDIHCTHPILDIKDVMPYLKYLKNYSLPLSPAYPLFSYRLLFRHGRYKGVLHADNDLPVLPGDSIIVRKVNVEEVLHVKQTIENIRPELKAETIIFDLSPSHIANYKSQDYEEIYRAH</sequence>
<protein>
    <recommendedName>
        <fullName evidence="4">Lipoprotein</fullName>
    </recommendedName>
</protein>
<evidence type="ECO:0000313" key="3">
    <source>
        <dbReference type="Proteomes" id="UP000274578"/>
    </source>
</evidence>
<keyword evidence="1" id="KW-0732">Signal</keyword>
<dbReference type="PROSITE" id="PS51257">
    <property type="entry name" value="PROKAR_LIPOPROTEIN"/>
    <property type="match status" value="1"/>
</dbReference>
<dbReference type="RefSeq" id="WP_018919459.1">
    <property type="nucleotide sequence ID" value="NZ_LR134384.1"/>
</dbReference>
<gene>
    <name evidence="2" type="ORF">NCTC13071_00303</name>
</gene>
<feature type="signal peptide" evidence="1">
    <location>
        <begin position="1"/>
        <end position="23"/>
    </location>
</feature>
<accession>A0A3S4T0N3</accession>
<dbReference type="GeneID" id="85011221"/>
<proteinExistence type="predicted"/>
<evidence type="ECO:0000256" key="1">
    <source>
        <dbReference type="SAM" id="SignalP"/>
    </source>
</evidence>
<organism evidence="2 3">
    <name type="scientific">Segatella oris</name>
    <dbReference type="NCBI Taxonomy" id="28135"/>
    <lineage>
        <taxon>Bacteria</taxon>
        <taxon>Pseudomonadati</taxon>
        <taxon>Bacteroidota</taxon>
        <taxon>Bacteroidia</taxon>
        <taxon>Bacteroidales</taxon>
        <taxon>Prevotellaceae</taxon>
        <taxon>Segatella</taxon>
    </lineage>
</organism>
<evidence type="ECO:0008006" key="4">
    <source>
        <dbReference type="Google" id="ProtNLM"/>
    </source>
</evidence>
<dbReference type="Proteomes" id="UP000274578">
    <property type="component" value="Chromosome 1"/>
</dbReference>
<dbReference type="AlphaFoldDB" id="A0A3S4T0N3"/>
<evidence type="ECO:0000313" key="2">
    <source>
        <dbReference type="EMBL" id="VEH14333.1"/>
    </source>
</evidence>
<dbReference type="KEGG" id="poc:NCTC13071_00303"/>
<dbReference type="EMBL" id="LR134384">
    <property type="protein sequence ID" value="VEH14333.1"/>
    <property type="molecule type" value="Genomic_DNA"/>
</dbReference>
<feature type="chain" id="PRO_5018765940" description="Lipoprotein" evidence="1">
    <location>
        <begin position="24"/>
        <end position="310"/>
    </location>
</feature>